<evidence type="ECO:0000256" key="6">
    <source>
        <dbReference type="ARBA" id="ARBA00023136"/>
    </source>
</evidence>
<dbReference type="Proteomes" id="UP000886520">
    <property type="component" value="Chromosome 23"/>
</dbReference>
<evidence type="ECO:0000256" key="3">
    <source>
        <dbReference type="ARBA" id="ARBA00022692"/>
    </source>
</evidence>
<keyword evidence="5 8" id="KW-1133">Transmembrane helix</keyword>
<organism evidence="11 12">
    <name type="scientific">Adiantum capillus-veneris</name>
    <name type="common">Maidenhair fern</name>
    <dbReference type="NCBI Taxonomy" id="13818"/>
    <lineage>
        <taxon>Eukaryota</taxon>
        <taxon>Viridiplantae</taxon>
        <taxon>Streptophyta</taxon>
        <taxon>Embryophyta</taxon>
        <taxon>Tracheophyta</taxon>
        <taxon>Polypodiopsida</taxon>
        <taxon>Polypodiidae</taxon>
        <taxon>Polypodiales</taxon>
        <taxon>Pteridineae</taxon>
        <taxon>Pteridaceae</taxon>
        <taxon>Vittarioideae</taxon>
        <taxon>Adiantum</taxon>
    </lineage>
</organism>
<evidence type="ECO:0000256" key="7">
    <source>
        <dbReference type="RuleBase" id="RU003827"/>
    </source>
</evidence>
<feature type="signal peptide" evidence="9">
    <location>
        <begin position="1"/>
        <end position="22"/>
    </location>
</feature>
<keyword evidence="4 9" id="KW-0732">Signal</keyword>
<evidence type="ECO:0000256" key="2">
    <source>
        <dbReference type="ARBA" id="ARBA00007104"/>
    </source>
</evidence>
<dbReference type="InterPro" id="IPR015720">
    <property type="entry name" value="Emp24-like"/>
</dbReference>
<feature type="domain" description="GOLD" evidence="10">
    <location>
        <begin position="32"/>
        <end position="141"/>
    </location>
</feature>
<dbReference type="InterPro" id="IPR009038">
    <property type="entry name" value="GOLD_dom"/>
</dbReference>
<dbReference type="SMART" id="SM01190">
    <property type="entry name" value="EMP24_GP25L"/>
    <property type="match status" value="1"/>
</dbReference>
<evidence type="ECO:0000256" key="5">
    <source>
        <dbReference type="ARBA" id="ARBA00022989"/>
    </source>
</evidence>
<dbReference type="GO" id="GO:0016020">
    <property type="term" value="C:membrane"/>
    <property type="evidence" value="ECO:0007669"/>
    <property type="project" value="UniProtKB-SubCell"/>
</dbReference>
<dbReference type="AlphaFoldDB" id="A0A9D4U4A8"/>
<evidence type="ECO:0000259" key="10">
    <source>
        <dbReference type="PROSITE" id="PS50866"/>
    </source>
</evidence>
<evidence type="ECO:0000256" key="4">
    <source>
        <dbReference type="ARBA" id="ARBA00022729"/>
    </source>
</evidence>
<feature type="transmembrane region" description="Helical" evidence="8">
    <location>
        <begin position="174"/>
        <end position="194"/>
    </location>
</feature>
<comment type="subcellular location">
    <subcellularLocation>
        <location evidence="1 7">Membrane</location>
        <topology evidence="1 7">Single-pass type I membrane protein</topology>
    </subcellularLocation>
</comment>
<dbReference type="PANTHER" id="PTHR22811">
    <property type="entry name" value="TRANSMEMBRANE EMP24 DOMAIN-CONTAINING PROTEIN"/>
    <property type="match status" value="1"/>
</dbReference>
<dbReference type="Pfam" id="PF01105">
    <property type="entry name" value="EMP24_GP25L"/>
    <property type="match status" value="1"/>
</dbReference>
<dbReference type="PROSITE" id="PS50866">
    <property type="entry name" value="GOLD"/>
    <property type="match status" value="1"/>
</dbReference>
<dbReference type="OrthoDB" id="1929172at2759"/>
<keyword evidence="3 7" id="KW-0812">Transmembrane</keyword>
<keyword evidence="12" id="KW-1185">Reference proteome</keyword>
<evidence type="ECO:0000256" key="8">
    <source>
        <dbReference type="SAM" id="Phobius"/>
    </source>
</evidence>
<gene>
    <name evidence="11" type="ORF">GOP47_0023647</name>
</gene>
<comment type="caution">
    <text evidence="11">The sequence shown here is derived from an EMBL/GenBank/DDBJ whole genome shotgun (WGS) entry which is preliminary data.</text>
</comment>
<accession>A0A9D4U4A8</accession>
<feature type="chain" id="PRO_5039468082" description="GOLD domain-containing protein" evidence="9">
    <location>
        <begin position="23"/>
        <end position="206"/>
    </location>
</feature>
<evidence type="ECO:0000313" key="11">
    <source>
        <dbReference type="EMBL" id="KAI5061142.1"/>
    </source>
</evidence>
<proteinExistence type="inferred from homology"/>
<keyword evidence="6 8" id="KW-0472">Membrane</keyword>
<comment type="similarity">
    <text evidence="2 7">Belongs to the EMP24/GP25L family.</text>
</comment>
<protein>
    <recommendedName>
        <fullName evidence="10">GOLD domain-containing protein</fullName>
    </recommendedName>
</protein>
<sequence>MMAYGGVLSVLLVLLQLRLARALRFDLSGPSHKCFSEDIHSKVVVLADYRVISDNAHHTVSVKVTSPYGTVLHNAEVVQSGRFSFTTSEAGVYTACFWLPTSETGLTLHVELDWKIGVAAKDWDAVAKKDKIEGIELELIKLQDAVESIHETLLYMKEREKEMRNVNEYTNARVAWYGITSLFVCLAVAAWQLWNLRSFFERKKLL</sequence>
<evidence type="ECO:0000256" key="9">
    <source>
        <dbReference type="SAM" id="SignalP"/>
    </source>
</evidence>
<reference evidence="11" key="1">
    <citation type="submission" date="2021-01" db="EMBL/GenBank/DDBJ databases">
        <title>Adiantum capillus-veneris genome.</title>
        <authorList>
            <person name="Fang Y."/>
            <person name="Liao Q."/>
        </authorList>
    </citation>
    <scope>NUCLEOTIDE SEQUENCE</scope>
    <source>
        <strain evidence="11">H3</strain>
        <tissue evidence="11">Leaf</tissue>
    </source>
</reference>
<evidence type="ECO:0000313" key="12">
    <source>
        <dbReference type="Proteomes" id="UP000886520"/>
    </source>
</evidence>
<dbReference type="EMBL" id="JABFUD020000023">
    <property type="protein sequence ID" value="KAI5061142.1"/>
    <property type="molecule type" value="Genomic_DNA"/>
</dbReference>
<evidence type="ECO:0000256" key="1">
    <source>
        <dbReference type="ARBA" id="ARBA00004479"/>
    </source>
</evidence>
<name>A0A9D4U4A8_ADICA</name>